<accession>A0ABR5HUF0</accession>
<dbReference type="RefSeq" id="WP_048573694.1">
    <property type="nucleotide sequence ID" value="NZ_LFEH01000091.1"/>
</dbReference>
<sequence length="151" mass="16278">MTRVEMGLAVGAGYLLGRTRKLKLAVVVGTLVVGRRIGLGPRAVAELVSRQLRDNPHVKEIGDQLRQDLSGVGRAASGVMIERRLDSLADRLHSRTARMRDQLAGGASKASGTGRDGADDYDDYGGYDDRGDEDGYEDPEGAEEPEEPEEP</sequence>
<feature type="compositionally biased region" description="Acidic residues" evidence="1">
    <location>
        <begin position="119"/>
        <end position="151"/>
    </location>
</feature>
<feature type="non-terminal residue" evidence="2">
    <location>
        <position position="151"/>
    </location>
</feature>
<evidence type="ECO:0000313" key="3">
    <source>
        <dbReference type="Proteomes" id="UP000037274"/>
    </source>
</evidence>
<dbReference type="Proteomes" id="UP000037274">
    <property type="component" value="Unassembled WGS sequence"/>
</dbReference>
<evidence type="ECO:0000313" key="2">
    <source>
        <dbReference type="EMBL" id="KMS74883.1"/>
    </source>
</evidence>
<reference evidence="2 3" key="1">
    <citation type="submission" date="2015-06" db="EMBL/GenBank/DDBJ databases">
        <title>Draft genome sequence of Streptomyces leeuwenhoekii C58, which produces the novel lasso peptide, chaxapeptin.</title>
        <authorList>
            <person name="Yi Y."/>
            <person name="Hai D."/>
            <person name="Jaspars M."/>
            <person name="Sheng H."/>
            <person name="Rateb M.E."/>
            <person name="Bull A."/>
            <person name="Goodfellow M."/>
            <person name="Asenjo J.A."/>
            <person name="Ebel R."/>
        </authorList>
    </citation>
    <scope>NUCLEOTIDE SEQUENCE [LARGE SCALE GENOMIC DNA]</scope>
    <source>
        <strain evidence="2 3">C58</strain>
    </source>
</reference>
<evidence type="ECO:0008006" key="4">
    <source>
        <dbReference type="Google" id="ProtNLM"/>
    </source>
</evidence>
<name>A0ABR5HUF0_STRLW</name>
<feature type="region of interest" description="Disordered" evidence="1">
    <location>
        <begin position="96"/>
        <end position="151"/>
    </location>
</feature>
<keyword evidence="3" id="KW-1185">Reference proteome</keyword>
<dbReference type="EMBL" id="LFEH01000091">
    <property type="protein sequence ID" value="KMS74883.1"/>
    <property type="molecule type" value="Genomic_DNA"/>
</dbReference>
<evidence type="ECO:0000256" key="1">
    <source>
        <dbReference type="SAM" id="MobiDB-lite"/>
    </source>
</evidence>
<gene>
    <name evidence="2" type="ORF">ACH49_21965</name>
</gene>
<organism evidence="2 3">
    <name type="scientific">Streptomyces leeuwenhoekii</name>
    <dbReference type="NCBI Taxonomy" id="1437453"/>
    <lineage>
        <taxon>Bacteria</taxon>
        <taxon>Bacillati</taxon>
        <taxon>Actinomycetota</taxon>
        <taxon>Actinomycetes</taxon>
        <taxon>Kitasatosporales</taxon>
        <taxon>Streptomycetaceae</taxon>
        <taxon>Streptomyces</taxon>
    </lineage>
</organism>
<comment type="caution">
    <text evidence="2">The sequence shown here is derived from an EMBL/GenBank/DDBJ whole genome shotgun (WGS) entry which is preliminary data.</text>
</comment>
<protein>
    <recommendedName>
        <fullName evidence="4">DNA primase</fullName>
    </recommendedName>
</protein>
<proteinExistence type="predicted"/>